<dbReference type="Pfam" id="PF05678">
    <property type="entry name" value="VQ"/>
    <property type="match status" value="1"/>
</dbReference>
<dbReference type="InterPro" id="IPR008889">
    <property type="entry name" value="VQ"/>
</dbReference>
<accession>A0A6A2WJR5</accession>
<reference evidence="3" key="1">
    <citation type="submission" date="2019-09" db="EMBL/GenBank/DDBJ databases">
        <title>Draft genome information of white flower Hibiscus syriacus.</title>
        <authorList>
            <person name="Kim Y.-M."/>
        </authorList>
    </citation>
    <scope>NUCLEOTIDE SEQUENCE [LARGE SCALE GENOMIC DNA]</scope>
    <source>
        <strain evidence="3">YM2019G1</strain>
    </source>
</reference>
<keyword evidence="4" id="KW-1185">Reference proteome</keyword>
<evidence type="ECO:0000313" key="4">
    <source>
        <dbReference type="Proteomes" id="UP000436088"/>
    </source>
</evidence>
<evidence type="ECO:0000259" key="2">
    <source>
        <dbReference type="Pfam" id="PF05678"/>
    </source>
</evidence>
<dbReference type="GO" id="GO:0006970">
    <property type="term" value="P:response to osmotic stress"/>
    <property type="evidence" value="ECO:0007669"/>
    <property type="project" value="TreeGrafter"/>
</dbReference>
<comment type="caution">
    <text evidence="3">The sequence shown here is derived from an EMBL/GenBank/DDBJ whole genome shotgun (WGS) entry which is preliminary data.</text>
</comment>
<organism evidence="3 4">
    <name type="scientific">Hibiscus syriacus</name>
    <name type="common">Rose of Sharon</name>
    <dbReference type="NCBI Taxonomy" id="106335"/>
    <lineage>
        <taxon>Eukaryota</taxon>
        <taxon>Viridiplantae</taxon>
        <taxon>Streptophyta</taxon>
        <taxon>Embryophyta</taxon>
        <taxon>Tracheophyta</taxon>
        <taxon>Spermatophyta</taxon>
        <taxon>Magnoliopsida</taxon>
        <taxon>eudicotyledons</taxon>
        <taxon>Gunneridae</taxon>
        <taxon>Pentapetalae</taxon>
        <taxon>rosids</taxon>
        <taxon>malvids</taxon>
        <taxon>Malvales</taxon>
        <taxon>Malvaceae</taxon>
        <taxon>Malvoideae</taxon>
        <taxon>Hibiscus</taxon>
    </lineage>
</organism>
<dbReference type="EMBL" id="VEPZ02001741">
    <property type="protein sequence ID" value="KAE8658821.1"/>
    <property type="molecule type" value="Genomic_DNA"/>
</dbReference>
<name>A0A6A2WJR5_HIBSY</name>
<dbReference type="GO" id="GO:0005634">
    <property type="term" value="C:nucleus"/>
    <property type="evidence" value="ECO:0007669"/>
    <property type="project" value="TreeGrafter"/>
</dbReference>
<dbReference type="Proteomes" id="UP000436088">
    <property type="component" value="Unassembled WGS sequence"/>
</dbReference>
<feature type="domain" description="VQ" evidence="2">
    <location>
        <begin position="86"/>
        <end position="108"/>
    </location>
</feature>
<protein>
    <submittedName>
        <fullName evidence="3">Peroxisomal membrane 22 kDa family protein isoform 1</fullName>
    </submittedName>
</protein>
<evidence type="ECO:0000256" key="1">
    <source>
        <dbReference type="SAM" id="MobiDB-lite"/>
    </source>
</evidence>
<sequence length="183" mass="19856">MASPENQSSIETPSFHSSFADSWITEAFSRDNQALTIALQKSISDSFVNTVACPAPEASPKRQRFSNPPPPPTGKVSKLKPRASKRSQTTFIMADPANFRQMVQQVTGVRFGDGQMPVSPLLKLEPQRLGNRLPNVAGPGFLPTLDTSAVLLDHQQPFSGAVVGSSLDCEIFPSFPTLDSWKV</sequence>
<feature type="region of interest" description="Disordered" evidence="1">
    <location>
        <begin position="55"/>
        <end position="85"/>
    </location>
</feature>
<proteinExistence type="predicted"/>
<dbReference type="AlphaFoldDB" id="A0A6A2WJR5"/>
<evidence type="ECO:0000313" key="3">
    <source>
        <dbReference type="EMBL" id="KAE8658821.1"/>
    </source>
</evidence>
<dbReference type="PANTHER" id="PTHR33179">
    <property type="entry name" value="VQ MOTIF-CONTAINING PROTEIN"/>
    <property type="match status" value="1"/>
</dbReference>
<dbReference type="GO" id="GO:0005516">
    <property type="term" value="F:calmodulin binding"/>
    <property type="evidence" value="ECO:0007669"/>
    <property type="project" value="TreeGrafter"/>
</dbReference>
<dbReference type="InterPro" id="IPR039609">
    <property type="entry name" value="VQ_15/22"/>
</dbReference>
<dbReference type="PANTHER" id="PTHR33179:SF9">
    <property type="entry name" value="OS01G0278000 PROTEIN"/>
    <property type="match status" value="1"/>
</dbReference>
<gene>
    <name evidence="3" type="ORF">F3Y22_tig00116968pilonHSYRG00022</name>
</gene>
<dbReference type="OrthoDB" id="780868at2759"/>